<dbReference type="Pfam" id="PF04932">
    <property type="entry name" value="Wzy_C"/>
    <property type="match status" value="1"/>
</dbReference>
<evidence type="ECO:0000256" key="5">
    <source>
        <dbReference type="SAM" id="Phobius"/>
    </source>
</evidence>
<sequence>MACCLAFTVSTSSAKARGALPFPWARWSFRIALFISSFGLVQLGASQTTGGGSALRQGIWLLLGLCALPGLRQSEGRPRLSWMRDRGMPVLALFLLYCLVSSLWSAVALISFKRALLLALVIWIGYAAVGVAEGEGDDFSWLCAGPVFCLLGLSFGVVLLDPGVGITPIGWRGATSHKNEFGQVCALALLCLTALIGQLRMRYWLPLALAAMLGMALSRSASCQMAVLIALTVQGVAWIYRWTCARRAAQPWVLGGLLLLLALAYVPLAAGMLPLNDSLPDDLLALMGKSSNLTGRTQLWTLVLDNSRYHNPWLGGGYGGFWNGIGSVAGYIAWAFPGGYVDQAHNSYIDLYNDLGYLGLVGLTLFFLAYWRNLLAPGVRASREFLFHLGFVVFILVLSNTESVLFRTTQLLNLMLMASFIRVAALARLHADRPPA</sequence>
<evidence type="ECO:0000313" key="8">
    <source>
        <dbReference type="Proteomes" id="UP000295611"/>
    </source>
</evidence>
<dbReference type="GO" id="GO:0016874">
    <property type="term" value="F:ligase activity"/>
    <property type="evidence" value="ECO:0007669"/>
    <property type="project" value="UniProtKB-KW"/>
</dbReference>
<feature type="transmembrane region" description="Helical" evidence="5">
    <location>
        <begin position="115"/>
        <end position="133"/>
    </location>
</feature>
<feature type="transmembrane region" description="Helical" evidence="5">
    <location>
        <begin position="181"/>
        <end position="199"/>
    </location>
</feature>
<feature type="transmembrane region" description="Helical" evidence="5">
    <location>
        <begin position="252"/>
        <end position="273"/>
    </location>
</feature>
<proteinExistence type="predicted"/>
<comment type="subcellular location">
    <subcellularLocation>
        <location evidence="1">Membrane</location>
        <topology evidence="1">Multi-pass membrane protein</topology>
    </subcellularLocation>
</comment>
<dbReference type="InterPro" id="IPR007016">
    <property type="entry name" value="O-antigen_ligase-rel_domated"/>
</dbReference>
<keyword evidence="4 5" id="KW-0472">Membrane</keyword>
<evidence type="ECO:0000313" key="7">
    <source>
        <dbReference type="EMBL" id="TDR77817.1"/>
    </source>
</evidence>
<comment type="caution">
    <text evidence="7">The sequence shown here is derived from an EMBL/GenBank/DDBJ whole genome shotgun (WGS) entry which is preliminary data.</text>
</comment>
<keyword evidence="7" id="KW-0436">Ligase</keyword>
<dbReference type="EMBL" id="SNZP01000009">
    <property type="protein sequence ID" value="TDR77817.1"/>
    <property type="molecule type" value="Genomic_DNA"/>
</dbReference>
<gene>
    <name evidence="7" type="ORF">DFP86_10957</name>
</gene>
<name>A0A4V3DV01_9NEIS</name>
<feature type="transmembrane region" description="Helical" evidence="5">
    <location>
        <begin position="91"/>
        <end position="110"/>
    </location>
</feature>
<dbReference type="GO" id="GO:0016020">
    <property type="term" value="C:membrane"/>
    <property type="evidence" value="ECO:0007669"/>
    <property type="project" value="UniProtKB-SubCell"/>
</dbReference>
<feature type="transmembrane region" description="Helical" evidence="5">
    <location>
        <begin position="355"/>
        <end position="373"/>
    </location>
</feature>
<feature type="transmembrane region" description="Helical" evidence="5">
    <location>
        <begin position="139"/>
        <end position="160"/>
    </location>
</feature>
<evidence type="ECO:0000259" key="6">
    <source>
        <dbReference type="Pfam" id="PF04932"/>
    </source>
</evidence>
<keyword evidence="2 5" id="KW-0812">Transmembrane</keyword>
<keyword evidence="8" id="KW-1185">Reference proteome</keyword>
<reference evidence="7 8" key="1">
    <citation type="submission" date="2019-03" db="EMBL/GenBank/DDBJ databases">
        <title>Genomic Encyclopedia of Type Strains, Phase III (KMG-III): the genomes of soil and plant-associated and newly described type strains.</title>
        <authorList>
            <person name="Whitman W."/>
        </authorList>
    </citation>
    <scope>NUCLEOTIDE SEQUENCE [LARGE SCALE GENOMIC DNA]</scope>
    <source>
        <strain evidence="7 8">CECT 8976</strain>
    </source>
</reference>
<evidence type="ECO:0000256" key="2">
    <source>
        <dbReference type="ARBA" id="ARBA00022692"/>
    </source>
</evidence>
<feature type="transmembrane region" description="Helical" evidence="5">
    <location>
        <begin position="385"/>
        <end position="405"/>
    </location>
</feature>
<feature type="transmembrane region" description="Helical" evidence="5">
    <location>
        <begin position="219"/>
        <end position="240"/>
    </location>
</feature>
<dbReference type="AlphaFoldDB" id="A0A4V3DV01"/>
<dbReference type="Proteomes" id="UP000295611">
    <property type="component" value="Unassembled WGS sequence"/>
</dbReference>
<evidence type="ECO:0000256" key="4">
    <source>
        <dbReference type="ARBA" id="ARBA00023136"/>
    </source>
</evidence>
<dbReference type="OrthoDB" id="115889at2"/>
<accession>A0A4V3DV01</accession>
<keyword evidence="3 5" id="KW-1133">Transmembrane helix</keyword>
<protein>
    <submittedName>
        <fullName evidence="7">O-antigen ligase</fullName>
    </submittedName>
</protein>
<organism evidence="7 8">
    <name type="scientific">Paludibacterium purpuratum</name>
    <dbReference type="NCBI Taxonomy" id="1144873"/>
    <lineage>
        <taxon>Bacteria</taxon>
        <taxon>Pseudomonadati</taxon>
        <taxon>Pseudomonadota</taxon>
        <taxon>Betaproteobacteria</taxon>
        <taxon>Neisseriales</taxon>
        <taxon>Chromobacteriaceae</taxon>
        <taxon>Paludibacterium</taxon>
    </lineage>
</organism>
<evidence type="ECO:0000256" key="1">
    <source>
        <dbReference type="ARBA" id="ARBA00004141"/>
    </source>
</evidence>
<evidence type="ECO:0000256" key="3">
    <source>
        <dbReference type="ARBA" id="ARBA00022989"/>
    </source>
</evidence>
<feature type="domain" description="O-antigen ligase-related" evidence="6">
    <location>
        <begin position="208"/>
        <end position="363"/>
    </location>
</feature>